<dbReference type="GeneID" id="17325456"/>
<evidence type="ECO:0000256" key="8">
    <source>
        <dbReference type="ARBA" id="ARBA00022840"/>
    </source>
</evidence>
<dbReference type="STRING" id="2769.R7QKD7"/>
<evidence type="ECO:0000256" key="1">
    <source>
        <dbReference type="ARBA" id="ARBA00004651"/>
    </source>
</evidence>
<dbReference type="KEGG" id="ccp:CHC_T00006026001"/>
<dbReference type="FunFam" id="3.40.50.300:FF:000205">
    <property type="entry name" value="ABC transporter B family member 4"/>
    <property type="match status" value="1"/>
</dbReference>
<dbReference type="PROSITE" id="PS50929">
    <property type="entry name" value="ABC_TM1F"/>
    <property type="match status" value="2"/>
</dbReference>
<feature type="transmembrane region" description="Helical" evidence="12">
    <location>
        <begin position="390"/>
        <end position="415"/>
    </location>
</feature>
<dbReference type="GO" id="GO:0005743">
    <property type="term" value="C:mitochondrial inner membrane"/>
    <property type="evidence" value="ECO:0007669"/>
    <property type="project" value="TreeGrafter"/>
</dbReference>
<keyword evidence="6" id="KW-0677">Repeat</keyword>
<evidence type="ECO:0000256" key="11">
    <source>
        <dbReference type="SAM" id="MobiDB-lite"/>
    </source>
</evidence>
<feature type="transmembrane region" description="Helical" evidence="12">
    <location>
        <begin position="1039"/>
        <end position="1062"/>
    </location>
</feature>
<feature type="domain" description="ABC transmembrane type-1" evidence="14">
    <location>
        <begin position="784"/>
        <end position="1068"/>
    </location>
</feature>
<reference evidence="16" key="1">
    <citation type="journal article" date="2013" name="Proc. Natl. Acad. Sci. U.S.A.">
        <title>Genome structure and metabolic features in the red seaweed Chondrus crispus shed light on evolution of the Archaeplastida.</title>
        <authorList>
            <person name="Collen J."/>
            <person name="Porcel B."/>
            <person name="Carre W."/>
            <person name="Ball S.G."/>
            <person name="Chaparro C."/>
            <person name="Tonon T."/>
            <person name="Barbeyron T."/>
            <person name="Michel G."/>
            <person name="Noel B."/>
            <person name="Valentin K."/>
            <person name="Elias M."/>
            <person name="Artiguenave F."/>
            <person name="Arun A."/>
            <person name="Aury J.M."/>
            <person name="Barbosa-Neto J.F."/>
            <person name="Bothwell J.H."/>
            <person name="Bouget F.Y."/>
            <person name="Brillet L."/>
            <person name="Cabello-Hurtado F."/>
            <person name="Capella-Gutierrez S."/>
            <person name="Charrier B."/>
            <person name="Cladiere L."/>
            <person name="Cock J.M."/>
            <person name="Coelho S.M."/>
            <person name="Colleoni C."/>
            <person name="Czjzek M."/>
            <person name="Da Silva C."/>
            <person name="Delage L."/>
            <person name="Denoeud F."/>
            <person name="Deschamps P."/>
            <person name="Dittami S.M."/>
            <person name="Gabaldon T."/>
            <person name="Gachon C.M."/>
            <person name="Groisillier A."/>
            <person name="Herve C."/>
            <person name="Jabbari K."/>
            <person name="Katinka M."/>
            <person name="Kloareg B."/>
            <person name="Kowalczyk N."/>
            <person name="Labadie K."/>
            <person name="Leblanc C."/>
            <person name="Lopez P.J."/>
            <person name="McLachlan D.H."/>
            <person name="Meslet-Cladiere L."/>
            <person name="Moustafa A."/>
            <person name="Nehr Z."/>
            <person name="Nyvall Collen P."/>
            <person name="Panaud O."/>
            <person name="Partensky F."/>
            <person name="Poulain J."/>
            <person name="Rensing S.A."/>
            <person name="Rousvoal S."/>
            <person name="Samson G."/>
            <person name="Symeonidi A."/>
            <person name="Weissenbach J."/>
            <person name="Zambounis A."/>
            <person name="Wincker P."/>
            <person name="Boyen C."/>
        </authorList>
    </citation>
    <scope>NUCLEOTIDE SEQUENCE [LARGE SCALE GENOMIC DNA]</scope>
    <source>
        <strain evidence="16">cv. Stackhouse</strain>
    </source>
</reference>
<dbReference type="GO" id="GO:0005886">
    <property type="term" value="C:plasma membrane"/>
    <property type="evidence" value="ECO:0007669"/>
    <property type="project" value="UniProtKB-SubCell"/>
</dbReference>
<proteinExistence type="inferred from homology"/>
<feature type="domain" description="ABC transporter" evidence="13">
    <location>
        <begin position="463"/>
        <end position="714"/>
    </location>
</feature>
<dbReference type="OrthoDB" id="6500128at2759"/>
<dbReference type="CDD" id="cd18578">
    <property type="entry name" value="ABC_6TM_Pgp_ABCB1_D2_like"/>
    <property type="match status" value="1"/>
</dbReference>
<sequence>MPPLATLSPPRQPGSALYCPADSHPSFLLHPSHSANTTPSRASSMASSMASSPLDGKAAVATDDNINSNEPLPTTDSGNRSITSRIKAMIKPEASDNEKDRDNSLPPVPARQLFAYSTPNERWLMVIACVAAAAHGTILPLFTIIFGSVIDVFDENTISAEELNTLTSAIGSKAKWFLILGAVAFVVSLIQVRFQLVFAQRVGNRLRRLFFDSLMRQDYAWYDQNDGGELTARVASDVSLIEGGIGDKFSSAVQFMSMFVSGFIIAFVYSWKLTLVILAIAPLLAISGALFGKLAADSTSESLGAYGAAGGIANEVLNLIRTVTAFNGQETEAKRYEVHLQHAYRAGIMKSAFSGAALGFTYFVIFATFAVAFSFGAGQVRNESVKAGDVIVTFFSVFVATISIGQAAPAFNAFAIARGAAPRVYEVIRRQSMIDPLNEDEGRILPNVRGDIEFRGVNFNYPTRNHDEMEDNSARPNVLSDFDLTVKAGRSQALVGSSGCGKSTTVRLIERFYDVNEGQIFLDGVDLRDLNVRWLRSQIGYVGQMPTLFMLSIRENIALGAAMEVVDADKSGRTVLKRSTVTEEAIVKAAKMANAHDFIMKLPERYDTLLGERGALLSGGQKQRICIARALVRNPKILLLDESTSALDARSERIVQDALEAASEGRTTITIAHRLSTVKNADRISVIDEGLVAESGTHDELIRVEGGAYRRLVEYQNVEAKNRGLSSEAAEIGEGTGATKAQTESISKTAHLHAAAEEEELSATDKGVLKRAFAMNIKELPFIILGMIGGALAGASFPALAITFASVIDVLSAKDNEAEVRKWSLLFVLLGGIAFIGYFTQLAMLGISGERLTRKLRGLAFRSLLKQDMGFFDKKENSVGQLTSRLATEATLVKGITGDTLGATAVVCGTLLTGFLVAFLSCWRVALVVTVVFPFMAISEAANVKMISGFDADSNKKFAQAGAVASEAVDNYDTVTAIGAQDVFIDRYNDELKGPLRTGQRTALSSGVAFGVAEFLSQALWAISFWVGSIFVQNGNCEFVGLMKAVSGLLFAGSALGQAAMFMPDYGKSKVAATNIFRLLDRKSEIDPTSEEGNSREIVGRVAADKLEFEYPSRTDVPVLRGLSLEVEDGQTLALVGESGCGKSTIVSLIERMYDARNGTLLIDEVDIKEYEVKGLRQQMGIVSQEPDLFNRTVRDNIAYGLSHTDGTPVTDSMIEAAAKVANAHDFITELSQGYDTMVGVRGSKLSGGQRQRVAIARSLVREPKILLLDEATSALDAVSERAVQQALEEAGKGRTTIAIAHRLSTIQDADVIAVVKRGKIVERGTHEELLEKGEVYAKLIKNQLSAVE</sequence>
<dbReference type="SUPFAM" id="SSF90123">
    <property type="entry name" value="ABC transporter transmembrane region"/>
    <property type="match status" value="2"/>
</dbReference>
<dbReference type="Pfam" id="PF00005">
    <property type="entry name" value="ABC_tran"/>
    <property type="match status" value="2"/>
</dbReference>
<dbReference type="InterPro" id="IPR036640">
    <property type="entry name" value="ABC1_TM_sf"/>
</dbReference>
<comment type="similarity">
    <text evidence="2">Belongs to the ABC transporter superfamily. ABCB family. Multidrug resistance exporter (TC 3.A.1.201) subfamily.</text>
</comment>
<evidence type="ECO:0000256" key="7">
    <source>
        <dbReference type="ARBA" id="ARBA00022741"/>
    </source>
</evidence>
<evidence type="ECO:0000256" key="5">
    <source>
        <dbReference type="ARBA" id="ARBA00022692"/>
    </source>
</evidence>
<keyword evidence="5 12" id="KW-0812">Transmembrane</keyword>
<dbReference type="InterPro" id="IPR003439">
    <property type="entry name" value="ABC_transporter-like_ATP-bd"/>
</dbReference>
<feature type="transmembrane region" description="Helical" evidence="12">
    <location>
        <begin position="123"/>
        <end position="146"/>
    </location>
</feature>
<evidence type="ECO:0000259" key="13">
    <source>
        <dbReference type="PROSITE" id="PS50893"/>
    </source>
</evidence>
<dbReference type="PhylomeDB" id="R7QKD7"/>
<keyword evidence="7" id="KW-0547">Nucleotide-binding</keyword>
<evidence type="ECO:0000256" key="12">
    <source>
        <dbReference type="SAM" id="Phobius"/>
    </source>
</evidence>
<feature type="domain" description="ABC transmembrane type-1" evidence="14">
    <location>
        <begin position="126"/>
        <end position="415"/>
    </location>
</feature>
<feature type="transmembrane region" description="Helical" evidence="12">
    <location>
        <begin position="825"/>
        <end position="847"/>
    </location>
</feature>
<keyword evidence="4" id="KW-0813">Transport</keyword>
<dbReference type="EMBL" id="HG001882">
    <property type="protein sequence ID" value="CDF37870.1"/>
    <property type="molecule type" value="Genomic_DNA"/>
</dbReference>
<evidence type="ECO:0000313" key="15">
    <source>
        <dbReference type="EMBL" id="CDF37870.1"/>
    </source>
</evidence>
<keyword evidence="10 12" id="KW-0472">Membrane</keyword>
<dbReference type="PROSITE" id="PS00211">
    <property type="entry name" value="ABC_TRANSPORTER_1"/>
    <property type="match status" value="2"/>
</dbReference>
<keyword evidence="9 12" id="KW-1133">Transmembrane helix</keyword>
<dbReference type="InterPro" id="IPR027417">
    <property type="entry name" value="P-loop_NTPase"/>
</dbReference>
<feature type="compositionally biased region" description="Low complexity" evidence="11">
    <location>
        <begin position="23"/>
        <end position="52"/>
    </location>
</feature>
<feature type="region of interest" description="Disordered" evidence="11">
    <location>
        <begin position="1"/>
        <end position="82"/>
    </location>
</feature>
<feature type="transmembrane region" description="Helical" evidence="12">
    <location>
        <begin position="1003"/>
        <end position="1027"/>
    </location>
</feature>
<evidence type="ECO:0000256" key="2">
    <source>
        <dbReference type="ARBA" id="ARBA00007577"/>
    </source>
</evidence>
<dbReference type="CDD" id="cd03249">
    <property type="entry name" value="ABC_MTABC3_MDL1_MDL2"/>
    <property type="match status" value="2"/>
</dbReference>
<dbReference type="CDD" id="cd18577">
    <property type="entry name" value="ABC_6TM_Pgp_ABCB1_D1_like"/>
    <property type="match status" value="1"/>
</dbReference>
<evidence type="ECO:0000256" key="3">
    <source>
        <dbReference type="ARBA" id="ARBA00014334"/>
    </source>
</evidence>
<organism evidence="15 16">
    <name type="scientific">Chondrus crispus</name>
    <name type="common">Carrageen Irish moss</name>
    <name type="synonym">Polymorpha crispa</name>
    <dbReference type="NCBI Taxonomy" id="2769"/>
    <lineage>
        <taxon>Eukaryota</taxon>
        <taxon>Rhodophyta</taxon>
        <taxon>Florideophyceae</taxon>
        <taxon>Rhodymeniophycidae</taxon>
        <taxon>Gigartinales</taxon>
        <taxon>Gigartinaceae</taxon>
        <taxon>Chondrus</taxon>
    </lineage>
</organism>
<evidence type="ECO:0000256" key="10">
    <source>
        <dbReference type="ARBA" id="ARBA00023136"/>
    </source>
</evidence>
<protein>
    <recommendedName>
        <fullName evidence="3">Probable ATP-dependent transporter ycf16</fullName>
    </recommendedName>
</protein>
<dbReference type="OMA" id="QDYWLRW"/>
<dbReference type="InterPro" id="IPR003593">
    <property type="entry name" value="AAA+_ATPase"/>
</dbReference>
<dbReference type="SMART" id="SM00382">
    <property type="entry name" value="AAA"/>
    <property type="match status" value="2"/>
</dbReference>
<dbReference type="FunFam" id="1.20.1560.10:FF:000018">
    <property type="entry name" value="ATP-binding cassette subfamily B member 11"/>
    <property type="match status" value="1"/>
</dbReference>
<dbReference type="InterPro" id="IPR017871">
    <property type="entry name" value="ABC_transporter-like_CS"/>
</dbReference>
<feature type="transmembrane region" description="Helical" evidence="12">
    <location>
        <begin position="780"/>
        <end position="805"/>
    </location>
</feature>
<dbReference type="GO" id="GO:0090374">
    <property type="term" value="P:oligopeptide export from mitochondrion"/>
    <property type="evidence" value="ECO:0007669"/>
    <property type="project" value="TreeGrafter"/>
</dbReference>
<evidence type="ECO:0000256" key="9">
    <source>
        <dbReference type="ARBA" id="ARBA00022989"/>
    </source>
</evidence>
<keyword evidence="16" id="KW-1185">Reference proteome</keyword>
<dbReference type="FunFam" id="3.40.50.300:FF:000251">
    <property type="entry name" value="ABC transporter B family member 19"/>
    <property type="match status" value="1"/>
</dbReference>
<feature type="transmembrane region" description="Helical" evidence="12">
    <location>
        <begin position="901"/>
        <end position="920"/>
    </location>
</feature>
<dbReference type="Gene3D" id="3.40.50.300">
    <property type="entry name" value="P-loop containing nucleotide triphosphate hydrolases"/>
    <property type="match status" value="2"/>
</dbReference>
<evidence type="ECO:0000256" key="4">
    <source>
        <dbReference type="ARBA" id="ARBA00022448"/>
    </source>
</evidence>
<dbReference type="GO" id="GO:0005524">
    <property type="term" value="F:ATP binding"/>
    <property type="evidence" value="ECO:0007669"/>
    <property type="project" value="UniProtKB-KW"/>
</dbReference>
<feature type="transmembrane region" description="Helical" evidence="12">
    <location>
        <begin position="926"/>
        <end position="947"/>
    </location>
</feature>
<dbReference type="GO" id="GO:0016887">
    <property type="term" value="F:ATP hydrolysis activity"/>
    <property type="evidence" value="ECO:0007669"/>
    <property type="project" value="InterPro"/>
</dbReference>
<dbReference type="Gramene" id="CDF37870">
    <property type="protein sequence ID" value="CDF37870"/>
    <property type="gene ID" value="CHC_T00006026001"/>
</dbReference>
<gene>
    <name evidence="15" type="ORF">CHC_T00006026001</name>
</gene>
<dbReference type="GO" id="GO:0015421">
    <property type="term" value="F:ABC-type oligopeptide transporter activity"/>
    <property type="evidence" value="ECO:0007669"/>
    <property type="project" value="TreeGrafter"/>
</dbReference>
<dbReference type="Pfam" id="PF00664">
    <property type="entry name" value="ABC_membrane"/>
    <property type="match status" value="2"/>
</dbReference>
<feature type="compositionally biased region" description="Polar residues" evidence="11">
    <location>
        <begin position="64"/>
        <end position="82"/>
    </location>
</feature>
<dbReference type="Gene3D" id="1.20.1560.10">
    <property type="entry name" value="ABC transporter type 1, transmembrane domain"/>
    <property type="match status" value="2"/>
</dbReference>
<dbReference type="PANTHER" id="PTHR43394">
    <property type="entry name" value="ATP-DEPENDENT PERMEASE MDL1, MITOCHONDRIAL"/>
    <property type="match status" value="1"/>
</dbReference>
<feature type="transmembrane region" description="Helical" evidence="12">
    <location>
        <begin position="355"/>
        <end position="378"/>
    </location>
</feature>
<evidence type="ECO:0000256" key="6">
    <source>
        <dbReference type="ARBA" id="ARBA00022737"/>
    </source>
</evidence>
<dbReference type="PANTHER" id="PTHR43394:SF27">
    <property type="entry name" value="ATP-DEPENDENT TRANSLOCASE ABCB1-LIKE"/>
    <property type="match status" value="1"/>
</dbReference>
<keyword evidence="8" id="KW-0067">ATP-binding</keyword>
<name>R7QKD7_CHOCR</name>
<dbReference type="InterPro" id="IPR039421">
    <property type="entry name" value="Type_1_exporter"/>
</dbReference>
<dbReference type="PROSITE" id="PS50893">
    <property type="entry name" value="ABC_TRANSPORTER_2"/>
    <property type="match status" value="2"/>
</dbReference>
<dbReference type="SUPFAM" id="SSF52540">
    <property type="entry name" value="P-loop containing nucleoside triphosphate hydrolases"/>
    <property type="match status" value="2"/>
</dbReference>
<evidence type="ECO:0000313" key="16">
    <source>
        <dbReference type="Proteomes" id="UP000012073"/>
    </source>
</evidence>
<comment type="subcellular location">
    <subcellularLocation>
        <location evidence="1">Cell membrane</location>
        <topology evidence="1">Multi-pass membrane protein</topology>
    </subcellularLocation>
</comment>
<feature type="transmembrane region" description="Helical" evidence="12">
    <location>
        <begin position="176"/>
        <end position="198"/>
    </location>
</feature>
<feature type="domain" description="ABC transporter" evidence="13">
    <location>
        <begin position="1102"/>
        <end position="1343"/>
    </location>
</feature>
<dbReference type="Proteomes" id="UP000012073">
    <property type="component" value="Unassembled WGS sequence"/>
</dbReference>
<evidence type="ECO:0000259" key="14">
    <source>
        <dbReference type="PROSITE" id="PS50929"/>
    </source>
</evidence>
<accession>R7QKD7</accession>
<dbReference type="FunFam" id="1.20.1560.10:FF:000009">
    <property type="entry name" value="ABC transporter B family member 1"/>
    <property type="match status" value="1"/>
</dbReference>
<dbReference type="InterPro" id="IPR011527">
    <property type="entry name" value="ABC1_TM_dom"/>
</dbReference>
<dbReference type="RefSeq" id="XP_005717741.1">
    <property type="nucleotide sequence ID" value="XM_005717684.1"/>
</dbReference>